<evidence type="ECO:0000256" key="2">
    <source>
        <dbReference type="ARBA" id="ARBA00023002"/>
    </source>
</evidence>
<feature type="domain" description="Ketoreductase" evidence="3">
    <location>
        <begin position="60"/>
        <end position="233"/>
    </location>
</feature>
<comment type="caution">
    <text evidence="4">The sequence shown here is derived from an EMBL/GenBank/DDBJ whole genome shotgun (WGS) entry which is preliminary data.</text>
</comment>
<evidence type="ECO:0000313" key="5">
    <source>
        <dbReference type="Proteomes" id="UP001501591"/>
    </source>
</evidence>
<dbReference type="InterPro" id="IPR057326">
    <property type="entry name" value="KR_dom"/>
</dbReference>
<dbReference type="Pfam" id="PF13561">
    <property type="entry name" value="adh_short_C2"/>
    <property type="match status" value="1"/>
</dbReference>
<dbReference type="CDD" id="cd05333">
    <property type="entry name" value="BKR_SDR_c"/>
    <property type="match status" value="1"/>
</dbReference>
<dbReference type="NCBIfam" id="NF009466">
    <property type="entry name" value="PRK12826.1-2"/>
    <property type="match status" value="1"/>
</dbReference>
<dbReference type="SMART" id="SM00822">
    <property type="entry name" value="PKS_KR"/>
    <property type="match status" value="1"/>
</dbReference>
<accession>A0ABP7NJN9</accession>
<keyword evidence="2" id="KW-0560">Oxidoreductase</keyword>
<evidence type="ECO:0000256" key="1">
    <source>
        <dbReference type="ARBA" id="ARBA00006484"/>
    </source>
</evidence>
<name>A0ABP7NJN9_9MICO</name>
<proteinExistence type="inferred from homology"/>
<dbReference type="PANTHER" id="PTHR42760:SF133">
    <property type="entry name" value="3-OXOACYL-[ACYL-CARRIER-PROTEIN] REDUCTASE"/>
    <property type="match status" value="1"/>
</dbReference>
<gene>
    <name evidence="4" type="ORF">GCM10022383_27950</name>
</gene>
<dbReference type="PRINTS" id="PR00081">
    <property type="entry name" value="GDHRDH"/>
</dbReference>
<evidence type="ECO:0000313" key="4">
    <source>
        <dbReference type="EMBL" id="GAA3948598.1"/>
    </source>
</evidence>
<reference evidence="5" key="1">
    <citation type="journal article" date="2019" name="Int. J. Syst. Evol. Microbiol.">
        <title>The Global Catalogue of Microorganisms (GCM) 10K type strain sequencing project: providing services to taxonomists for standard genome sequencing and annotation.</title>
        <authorList>
            <consortium name="The Broad Institute Genomics Platform"/>
            <consortium name="The Broad Institute Genome Sequencing Center for Infectious Disease"/>
            <person name="Wu L."/>
            <person name="Ma J."/>
        </authorList>
    </citation>
    <scope>NUCLEOTIDE SEQUENCE [LARGE SCALE GENOMIC DNA]</scope>
    <source>
        <strain evidence="5">JCM 17024</strain>
    </source>
</reference>
<dbReference type="PANTHER" id="PTHR42760">
    <property type="entry name" value="SHORT-CHAIN DEHYDROGENASES/REDUCTASES FAMILY MEMBER"/>
    <property type="match status" value="1"/>
</dbReference>
<dbReference type="EMBL" id="BAABCP010000002">
    <property type="protein sequence ID" value="GAA3948598.1"/>
    <property type="molecule type" value="Genomic_DNA"/>
</dbReference>
<keyword evidence="5" id="KW-1185">Reference proteome</keyword>
<organism evidence="4 5">
    <name type="scientific">Microbacterium soli</name>
    <dbReference type="NCBI Taxonomy" id="446075"/>
    <lineage>
        <taxon>Bacteria</taxon>
        <taxon>Bacillati</taxon>
        <taxon>Actinomycetota</taxon>
        <taxon>Actinomycetes</taxon>
        <taxon>Micrococcales</taxon>
        <taxon>Microbacteriaceae</taxon>
        <taxon>Microbacterium</taxon>
    </lineage>
</organism>
<sequence>MTEGVFLVRLTVPPAYAVSGVSGDSRPQVAVRAAESAMTDESIGWRGPSSEAGAPMSTDRVVLVTGGNRGIGRAIAERFVRDGYRVAVTARSGEGPEGTLTVRADVTDATAVDVAFTEVEQQLGPVEVVVANAGITKDTLLMRMSEDDFDSVVSTNLGGSFRVVKRASKGMLRARFGRVILISSVVGLYGSAGQVNYAASKSALVGFARSLTRELGGRGITANVVAPGFIETDMTAELPEETQKQYKAGIPAGRFATPDEVAGAVVWLAGDDAAYISGAVIPVDGGLGMGH</sequence>
<dbReference type="Gene3D" id="3.40.50.720">
    <property type="entry name" value="NAD(P)-binding Rossmann-like Domain"/>
    <property type="match status" value="1"/>
</dbReference>
<dbReference type="InterPro" id="IPR002347">
    <property type="entry name" value="SDR_fam"/>
</dbReference>
<dbReference type="PRINTS" id="PR00080">
    <property type="entry name" value="SDRFAMILY"/>
</dbReference>
<dbReference type="Proteomes" id="UP001501591">
    <property type="component" value="Unassembled WGS sequence"/>
</dbReference>
<dbReference type="SUPFAM" id="SSF51735">
    <property type="entry name" value="NAD(P)-binding Rossmann-fold domains"/>
    <property type="match status" value="1"/>
</dbReference>
<comment type="similarity">
    <text evidence="1">Belongs to the short-chain dehydrogenases/reductases (SDR) family.</text>
</comment>
<protein>
    <submittedName>
        <fullName evidence="4">Beta-ketoacyl-ACP reductase</fullName>
    </submittedName>
</protein>
<dbReference type="InterPro" id="IPR036291">
    <property type="entry name" value="NAD(P)-bd_dom_sf"/>
</dbReference>
<evidence type="ECO:0000259" key="3">
    <source>
        <dbReference type="SMART" id="SM00822"/>
    </source>
</evidence>